<dbReference type="GO" id="GO:0008081">
    <property type="term" value="F:phosphoric diester hydrolase activity"/>
    <property type="evidence" value="ECO:0007669"/>
    <property type="project" value="InterPro"/>
</dbReference>
<dbReference type="Gene3D" id="3.20.20.190">
    <property type="entry name" value="Phosphatidylinositol (PI) phosphodiesterase"/>
    <property type="match status" value="1"/>
</dbReference>
<dbReference type="OrthoDB" id="2033680at2"/>
<dbReference type="Pfam" id="PF03009">
    <property type="entry name" value="GDPD"/>
    <property type="match status" value="1"/>
</dbReference>
<proteinExistence type="predicted"/>
<reference evidence="3 4" key="1">
    <citation type="submission" date="2019-07" db="EMBL/GenBank/DDBJ databases">
        <authorList>
            <person name="Kim J."/>
        </authorList>
    </citation>
    <scope>NUCLEOTIDE SEQUENCE [LARGE SCALE GENOMIC DNA]</scope>
    <source>
        <strain evidence="3 4">G13</strain>
    </source>
</reference>
<accession>A0A559J9S2</accession>
<dbReference type="GO" id="GO:0006629">
    <property type="term" value="P:lipid metabolic process"/>
    <property type="evidence" value="ECO:0007669"/>
    <property type="project" value="InterPro"/>
</dbReference>
<sequence length="346" mass="38965">MPSWGCEKEDHIMKKVSYVARISLIIILISFIISFGFGGTRLANGNVASASGEQWMQNRMIAHAMGSVGGMSYTNSYEAFMTNYNRGYRLFEVDLMMTLDGKVVAKHGWTKKIQPDLPVKSGHKPTLAQFKDALIYGEYQPLSWEDIVSLMAKYPDVYVILDTKETDIQKVKAQFAALVSVANIVDPAIMQRVIPEIFNPEMYDAVMEIYPFPHKIYSLYKTLASADSIVAYVKAKHITAVAMPVSRTIVNPTLIQRLNKLGVKSYVHTVNNTMMMNGLQEIGAYGFYTDAPRGPDKLLALLKNGDRSTTMPLLCILLICVGIQWKYTRMSKRTKNRLKVTKYAEE</sequence>
<evidence type="ECO:0000313" key="4">
    <source>
        <dbReference type="Proteomes" id="UP000316330"/>
    </source>
</evidence>
<evidence type="ECO:0000259" key="2">
    <source>
        <dbReference type="Pfam" id="PF03009"/>
    </source>
</evidence>
<feature type="transmembrane region" description="Helical" evidence="1">
    <location>
        <begin position="18"/>
        <end position="37"/>
    </location>
</feature>
<keyword evidence="1" id="KW-1133">Transmembrane helix</keyword>
<dbReference type="CDD" id="cd08583">
    <property type="entry name" value="PI-PLCc_GDPD_SF_unchar1"/>
    <property type="match status" value="1"/>
</dbReference>
<evidence type="ECO:0000256" key="1">
    <source>
        <dbReference type="SAM" id="Phobius"/>
    </source>
</evidence>
<dbReference type="SUPFAM" id="SSF51695">
    <property type="entry name" value="PLC-like phosphodiesterases"/>
    <property type="match status" value="1"/>
</dbReference>
<comment type="caution">
    <text evidence="3">The sequence shown here is derived from an EMBL/GenBank/DDBJ whole genome shotgun (WGS) entry which is preliminary data.</text>
</comment>
<keyword evidence="1" id="KW-0812">Transmembrane</keyword>
<gene>
    <name evidence="3" type="ORF">FPZ45_20375</name>
</gene>
<evidence type="ECO:0000313" key="3">
    <source>
        <dbReference type="EMBL" id="TVX96645.1"/>
    </source>
</evidence>
<dbReference type="InterPro" id="IPR017946">
    <property type="entry name" value="PLC-like_Pdiesterase_TIM-brl"/>
</dbReference>
<organism evidence="3 4">
    <name type="scientific">Cohnella terricola</name>
    <dbReference type="NCBI Taxonomy" id="1289167"/>
    <lineage>
        <taxon>Bacteria</taxon>
        <taxon>Bacillati</taxon>
        <taxon>Bacillota</taxon>
        <taxon>Bacilli</taxon>
        <taxon>Bacillales</taxon>
        <taxon>Paenibacillaceae</taxon>
        <taxon>Cohnella</taxon>
    </lineage>
</organism>
<feature type="transmembrane region" description="Helical" evidence="1">
    <location>
        <begin position="309"/>
        <end position="327"/>
    </location>
</feature>
<name>A0A559J9S2_9BACL</name>
<keyword evidence="1" id="KW-0472">Membrane</keyword>
<keyword evidence="4" id="KW-1185">Reference proteome</keyword>
<dbReference type="EMBL" id="VNJJ01000015">
    <property type="protein sequence ID" value="TVX96645.1"/>
    <property type="molecule type" value="Genomic_DNA"/>
</dbReference>
<dbReference type="InterPro" id="IPR030395">
    <property type="entry name" value="GP_PDE_dom"/>
</dbReference>
<feature type="domain" description="GP-PDE" evidence="2">
    <location>
        <begin position="72"/>
        <end position="292"/>
    </location>
</feature>
<dbReference type="AlphaFoldDB" id="A0A559J9S2"/>
<protein>
    <submittedName>
        <fullName evidence="3">Glycerophosphodiester phosphodiesterase</fullName>
    </submittedName>
</protein>
<dbReference type="Proteomes" id="UP000316330">
    <property type="component" value="Unassembled WGS sequence"/>
</dbReference>